<sequence>MELHDIVTAIVKKQRAAVLATIVEVEGHAYRKQGVSMVLWDDGTSLGHLSPGCLEADLAEHALQLLEAGCAKIVDYDMRPTEDLSWGEAVGCGGLLRILLEPVKGPLKACLLELKRCLDAGLGIRIERVMTEELHDAVAAYRLLLAQTDKVVGSWRANGNSISAEEWACAITPAAGLRLWSCRYEAKPRLVIFGAGTDAVPVANGALRAGFSVTVADWRHAVCSTDDYADRVTRIIGFPEELVSRLALGANDYVIIMSHQLQRDKQFLDLAWDIPLAYLGILGSVSRTAQLLNGRQPPVWLHAPVGLDIGAQGAEEIAVSIVAELIQIRRHAAVRQTDSILKGVYGNDRHSRYLFGRRTKPSYGVR</sequence>
<dbReference type="InterPro" id="IPR027051">
    <property type="entry name" value="XdhC_Rossmann_dom"/>
</dbReference>
<reference evidence="3 4" key="1">
    <citation type="submission" date="2017-07" db="EMBL/GenBank/DDBJ databases">
        <title>Genome sequencing and assembly of Paenibacillus rigui.</title>
        <authorList>
            <person name="Mayilraj S."/>
        </authorList>
    </citation>
    <scope>NUCLEOTIDE SEQUENCE [LARGE SCALE GENOMIC DNA]</scope>
    <source>
        <strain evidence="3 4">JCM 16352</strain>
    </source>
</reference>
<dbReference type="InterPro" id="IPR003777">
    <property type="entry name" value="XdhC_CoxI"/>
</dbReference>
<evidence type="ECO:0000259" key="2">
    <source>
        <dbReference type="Pfam" id="PF13478"/>
    </source>
</evidence>
<dbReference type="Pfam" id="PF02625">
    <property type="entry name" value="XdhC_CoxI"/>
    <property type="match status" value="1"/>
</dbReference>
<proteinExistence type="predicted"/>
<dbReference type="Gene3D" id="3.40.50.720">
    <property type="entry name" value="NAD(P)-binding Rossmann-like Domain"/>
    <property type="match status" value="1"/>
</dbReference>
<comment type="caution">
    <text evidence="3">The sequence shown here is derived from an EMBL/GenBank/DDBJ whole genome shotgun (WGS) entry which is preliminary data.</text>
</comment>
<gene>
    <name evidence="3" type="ORF">CF651_01255</name>
</gene>
<dbReference type="EMBL" id="NMQW01000002">
    <property type="protein sequence ID" value="OXM87774.1"/>
    <property type="molecule type" value="Genomic_DNA"/>
</dbReference>
<feature type="domain" description="XdhC Rossmann" evidence="2">
    <location>
        <begin position="190"/>
        <end position="325"/>
    </location>
</feature>
<organism evidence="3 4">
    <name type="scientific">Paenibacillus rigui</name>
    <dbReference type="NCBI Taxonomy" id="554312"/>
    <lineage>
        <taxon>Bacteria</taxon>
        <taxon>Bacillati</taxon>
        <taxon>Bacillota</taxon>
        <taxon>Bacilli</taxon>
        <taxon>Bacillales</taxon>
        <taxon>Paenibacillaceae</taxon>
        <taxon>Paenibacillus</taxon>
    </lineage>
</organism>
<dbReference type="AlphaFoldDB" id="A0A229UWH1"/>
<dbReference type="Pfam" id="PF13478">
    <property type="entry name" value="XdhC_C"/>
    <property type="match status" value="1"/>
</dbReference>
<dbReference type="Proteomes" id="UP000215509">
    <property type="component" value="Unassembled WGS sequence"/>
</dbReference>
<feature type="domain" description="XdhC- CoxI" evidence="1">
    <location>
        <begin position="12"/>
        <end position="77"/>
    </location>
</feature>
<dbReference type="OrthoDB" id="9773039at2"/>
<evidence type="ECO:0000313" key="4">
    <source>
        <dbReference type="Proteomes" id="UP000215509"/>
    </source>
</evidence>
<name>A0A229UWH1_9BACL</name>
<accession>A0A229UWH1</accession>
<dbReference type="PANTHER" id="PTHR30388:SF6">
    <property type="entry name" value="XANTHINE DEHYDROGENASE SUBUNIT A-RELATED"/>
    <property type="match status" value="1"/>
</dbReference>
<evidence type="ECO:0000259" key="1">
    <source>
        <dbReference type="Pfam" id="PF02625"/>
    </source>
</evidence>
<keyword evidence="4" id="KW-1185">Reference proteome</keyword>
<protein>
    <submittedName>
        <fullName evidence="3">Xanthine dehydrogenase</fullName>
    </submittedName>
</protein>
<dbReference type="InterPro" id="IPR052698">
    <property type="entry name" value="MoCofactor_Util/Proc"/>
</dbReference>
<dbReference type="PANTHER" id="PTHR30388">
    <property type="entry name" value="ALDEHYDE OXIDOREDUCTASE MOLYBDENUM COFACTOR ASSEMBLY PROTEIN"/>
    <property type="match status" value="1"/>
</dbReference>
<evidence type="ECO:0000313" key="3">
    <source>
        <dbReference type="EMBL" id="OXM87774.1"/>
    </source>
</evidence>
<dbReference type="RefSeq" id="WP_094013024.1">
    <property type="nucleotide sequence ID" value="NZ_NMQW01000002.1"/>
</dbReference>